<sequence length="94" mass="10533">MIRTFKSKDQVEAIEFADSDKETIQSIIAFTGMSVNIEYAPNGTVRAGLIRDAKSVSVVNLGQFIYKDNNGQIGVCDLEYLEQNYEEVEEEFAS</sequence>
<evidence type="ECO:0000313" key="2">
    <source>
        <dbReference type="Proteomes" id="UP001500340"/>
    </source>
</evidence>
<dbReference type="Proteomes" id="UP001500340">
    <property type="component" value="Unassembled WGS sequence"/>
</dbReference>
<reference evidence="2" key="1">
    <citation type="journal article" date="2019" name="Int. J. Syst. Evol. Microbiol.">
        <title>The Global Catalogue of Microorganisms (GCM) 10K type strain sequencing project: providing services to taxonomists for standard genome sequencing and annotation.</title>
        <authorList>
            <consortium name="The Broad Institute Genomics Platform"/>
            <consortium name="The Broad Institute Genome Sequencing Center for Infectious Disease"/>
            <person name="Wu L."/>
            <person name="Ma J."/>
        </authorList>
    </citation>
    <scope>NUCLEOTIDE SEQUENCE [LARGE SCALE GENOMIC DNA]</scope>
    <source>
        <strain evidence="2">JCM 12774</strain>
    </source>
</reference>
<protein>
    <recommendedName>
        <fullName evidence="3">YopX protein domain-containing protein</fullName>
    </recommendedName>
</protein>
<gene>
    <name evidence="1" type="ORF">GCM10008933_21930</name>
</gene>
<dbReference type="RefSeq" id="WP_343860924.1">
    <property type="nucleotide sequence ID" value="NZ_BAAACX010000009.1"/>
</dbReference>
<keyword evidence="2" id="KW-1185">Reference proteome</keyword>
<organism evidence="1 2">
    <name type="scientific">Paenibacillus motobuensis</name>
    <dbReference type="NCBI Taxonomy" id="295324"/>
    <lineage>
        <taxon>Bacteria</taxon>
        <taxon>Bacillati</taxon>
        <taxon>Bacillota</taxon>
        <taxon>Bacilli</taxon>
        <taxon>Bacillales</taxon>
        <taxon>Paenibacillaceae</taxon>
        <taxon>Paenibacillus</taxon>
    </lineage>
</organism>
<comment type="caution">
    <text evidence="1">The sequence shown here is derived from an EMBL/GenBank/DDBJ whole genome shotgun (WGS) entry which is preliminary data.</text>
</comment>
<proteinExistence type="predicted"/>
<evidence type="ECO:0000313" key="1">
    <source>
        <dbReference type="EMBL" id="GAA0390613.1"/>
    </source>
</evidence>
<name>A0ABP3I532_9BACL</name>
<dbReference type="EMBL" id="BAAACX010000009">
    <property type="protein sequence ID" value="GAA0390613.1"/>
    <property type="molecule type" value="Genomic_DNA"/>
</dbReference>
<evidence type="ECO:0008006" key="3">
    <source>
        <dbReference type="Google" id="ProtNLM"/>
    </source>
</evidence>
<accession>A0ABP3I532</accession>